<protein>
    <recommendedName>
        <fullName evidence="5">Secreted protein</fullName>
    </recommendedName>
</protein>
<feature type="region of interest" description="Disordered" evidence="1">
    <location>
        <begin position="107"/>
        <end position="135"/>
    </location>
</feature>
<evidence type="ECO:0000256" key="1">
    <source>
        <dbReference type="SAM" id="MobiDB-lite"/>
    </source>
</evidence>
<keyword evidence="4" id="KW-1185">Reference proteome</keyword>
<proteinExistence type="predicted"/>
<feature type="region of interest" description="Disordered" evidence="1">
    <location>
        <begin position="54"/>
        <end position="75"/>
    </location>
</feature>
<sequence length="135" mass="15399">MISFRSSILPLLCLCRTATRAHKAQDPLETSPLWFENHGSMARVGVWRGSTCDPKWQGSPVRPWHDRSRMDPSPDLGSCGGGTLIYKDLCGNRVPCQARKDIALNPRQNQRQQIEYSEQDRRFVPIGRPSRIPQR</sequence>
<feature type="chain" id="PRO_5046735102" description="Secreted protein" evidence="2">
    <location>
        <begin position="22"/>
        <end position="135"/>
    </location>
</feature>
<dbReference type="Proteomes" id="UP001610334">
    <property type="component" value="Unassembled WGS sequence"/>
</dbReference>
<comment type="caution">
    <text evidence="3">The sequence shown here is derived from an EMBL/GenBank/DDBJ whole genome shotgun (WGS) entry which is preliminary data.</text>
</comment>
<dbReference type="EMBL" id="JBFXLT010000141">
    <property type="protein sequence ID" value="KAL2803361.1"/>
    <property type="molecule type" value="Genomic_DNA"/>
</dbReference>
<evidence type="ECO:0008006" key="5">
    <source>
        <dbReference type="Google" id="ProtNLM"/>
    </source>
</evidence>
<name>A0ABR4GWF9_9EURO</name>
<evidence type="ECO:0000313" key="3">
    <source>
        <dbReference type="EMBL" id="KAL2803361.1"/>
    </source>
</evidence>
<organism evidence="3 4">
    <name type="scientific">Aspergillus granulosus</name>
    <dbReference type="NCBI Taxonomy" id="176169"/>
    <lineage>
        <taxon>Eukaryota</taxon>
        <taxon>Fungi</taxon>
        <taxon>Dikarya</taxon>
        <taxon>Ascomycota</taxon>
        <taxon>Pezizomycotina</taxon>
        <taxon>Eurotiomycetes</taxon>
        <taxon>Eurotiomycetidae</taxon>
        <taxon>Eurotiales</taxon>
        <taxon>Aspergillaceae</taxon>
        <taxon>Aspergillus</taxon>
        <taxon>Aspergillus subgen. Nidulantes</taxon>
    </lineage>
</organism>
<feature type="compositionally biased region" description="Basic and acidic residues" evidence="1">
    <location>
        <begin position="63"/>
        <end position="72"/>
    </location>
</feature>
<accession>A0ABR4GWF9</accession>
<evidence type="ECO:0000313" key="4">
    <source>
        <dbReference type="Proteomes" id="UP001610334"/>
    </source>
</evidence>
<feature type="compositionally biased region" description="Polar residues" evidence="1">
    <location>
        <begin position="107"/>
        <end position="116"/>
    </location>
</feature>
<keyword evidence="2" id="KW-0732">Signal</keyword>
<reference evidence="3 4" key="1">
    <citation type="submission" date="2024-07" db="EMBL/GenBank/DDBJ databases">
        <title>Section-level genome sequencing and comparative genomics of Aspergillus sections Usti and Cavernicolus.</title>
        <authorList>
            <consortium name="Lawrence Berkeley National Laboratory"/>
            <person name="Nybo J.L."/>
            <person name="Vesth T.C."/>
            <person name="Theobald S."/>
            <person name="Frisvad J.C."/>
            <person name="Larsen T.O."/>
            <person name="Kjaerboelling I."/>
            <person name="Rothschild-Mancinelli K."/>
            <person name="Lyhne E.K."/>
            <person name="Kogle M.E."/>
            <person name="Barry K."/>
            <person name="Clum A."/>
            <person name="Na H."/>
            <person name="Ledsgaard L."/>
            <person name="Lin J."/>
            <person name="Lipzen A."/>
            <person name="Kuo A."/>
            <person name="Riley R."/>
            <person name="Mondo S."/>
            <person name="Labutti K."/>
            <person name="Haridas S."/>
            <person name="Pangalinan J."/>
            <person name="Salamov A.A."/>
            <person name="Simmons B.A."/>
            <person name="Magnuson J.K."/>
            <person name="Chen J."/>
            <person name="Drula E."/>
            <person name="Henrissat B."/>
            <person name="Wiebenga A."/>
            <person name="Lubbers R.J."/>
            <person name="Gomes A.C."/>
            <person name="Makela M.R."/>
            <person name="Stajich J."/>
            <person name="Grigoriev I.V."/>
            <person name="Mortensen U.H."/>
            <person name="De Vries R.P."/>
            <person name="Baker S.E."/>
            <person name="Andersen M.R."/>
        </authorList>
    </citation>
    <scope>NUCLEOTIDE SEQUENCE [LARGE SCALE GENOMIC DNA]</scope>
    <source>
        <strain evidence="3 4">CBS 588.65</strain>
    </source>
</reference>
<feature type="signal peptide" evidence="2">
    <location>
        <begin position="1"/>
        <end position="21"/>
    </location>
</feature>
<gene>
    <name evidence="3" type="ORF">BJX63DRAFT_75172</name>
</gene>
<evidence type="ECO:0000256" key="2">
    <source>
        <dbReference type="SAM" id="SignalP"/>
    </source>
</evidence>